<sequence>MDAQKSSDPTLHIFEQDGEWHWAITIPRPTGNGMKVVSYSYEGFASEEDAREDGQRAVREGEWRASGARQAEPSHSGV</sequence>
<protein>
    <recommendedName>
        <fullName evidence="4">DUF1508 domain-containing protein</fullName>
    </recommendedName>
</protein>
<keyword evidence="3" id="KW-1185">Reference proteome</keyword>
<proteinExistence type="predicted"/>
<dbReference type="STRING" id="326475.AWB66_00378"/>
<dbReference type="EMBL" id="FCNZ02000001">
    <property type="protein sequence ID" value="SAL12459.1"/>
    <property type="molecule type" value="Genomic_DNA"/>
</dbReference>
<accession>A0A158EZ51</accession>
<evidence type="ECO:0000313" key="3">
    <source>
        <dbReference type="Proteomes" id="UP000054717"/>
    </source>
</evidence>
<dbReference type="AlphaFoldDB" id="A0A158EZ51"/>
<evidence type="ECO:0008006" key="4">
    <source>
        <dbReference type="Google" id="ProtNLM"/>
    </source>
</evidence>
<feature type="compositionally biased region" description="Basic and acidic residues" evidence="1">
    <location>
        <begin position="52"/>
        <end position="63"/>
    </location>
</feature>
<reference evidence="2" key="1">
    <citation type="submission" date="2016-01" db="EMBL/GenBank/DDBJ databases">
        <authorList>
            <person name="Peeters Charlotte."/>
        </authorList>
    </citation>
    <scope>NUCLEOTIDE SEQUENCE</scope>
    <source>
        <strain evidence="2">LMG 22936</strain>
    </source>
</reference>
<feature type="region of interest" description="Disordered" evidence="1">
    <location>
        <begin position="46"/>
        <end position="78"/>
    </location>
</feature>
<dbReference type="Proteomes" id="UP000054717">
    <property type="component" value="Unassembled WGS sequence"/>
</dbReference>
<name>A0A158EZ51_9BURK</name>
<comment type="caution">
    <text evidence="2">The sequence shown here is derived from an EMBL/GenBank/DDBJ whole genome shotgun (WGS) entry which is preliminary data.</text>
</comment>
<organism evidence="2 3">
    <name type="scientific">Caballeronia telluris</name>
    <dbReference type="NCBI Taxonomy" id="326475"/>
    <lineage>
        <taxon>Bacteria</taxon>
        <taxon>Pseudomonadati</taxon>
        <taxon>Pseudomonadota</taxon>
        <taxon>Betaproteobacteria</taxon>
        <taxon>Burkholderiales</taxon>
        <taxon>Burkholderiaceae</taxon>
        <taxon>Caballeronia</taxon>
    </lineage>
</organism>
<dbReference type="RefSeq" id="WP_087628556.1">
    <property type="nucleotide sequence ID" value="NZ_FCNZ02000001.1"/>
</dbReference>
<gene>
    <name evidence="2" type="ORF">AWB66_00378</name>
</gene>
<evidence type="ECO:0000313" key="2">
    <source>
        <dbReference type="EMBL" id="SAL12459.1"/>
    </source>
</evidence>
<evidence type="ECO:0000256" key="1">
    <source>
        <dbReference type="SAM" id="MobiDB-lite"/>
    </source>
</evidence>